<dbReference type="SMART" id="SM00922">
    <property type="entry name" value="MR_MLE"/>
    <property type="match status" value="1"/>
</dbReference>
<feature type="binding site" evidence="6">
    <location>
        <position position="204"/>
    </location>
    <ligand>
        <name>Mg(2+)</name>
        <dbReference type="ChEBI" id="CHEBI:18420"/>
    </ligand>
</feature>
<dbReference type="Proteomes" id="UP000184474">
    <property type="component" value="Unassembled WGS sequence"/>
</dbReference>
<dbReference type="Pfam" id="PF02746">
    <property type="entry name" value="MR_MLE_N"/>
    <property type="match status" value="1"/>
</dbReference>
<gene>
    <name evidence="9" type="ORF">SAMN04488028_103150</name>
</gene>
<dbReference type="CDD" id="cd03319">
    <property type="entry name" value="L-Ala-DL-Glu_epimerase"/>
    <property type="match status" value="1"/>
</dbReference>
<dbReference type="SFLD" id="SFLDS00001">
    <property type="entry name" value="Enolase"/>
    <property type="match status" value="1"/>
</dbReference>
<feature type="active site" description="Proton acceptor; specific for (S)-substrate epimerization" evidence="5">
    <location>
        <position position="251"/>
    </location>
</feature>
<dbReference type="SFLD" id="SFLDG00180">
    <property type="entry name" value="muconate_cycloisomerase"/>
    <property type="match status" value="1"/>
</dbReference>
<dbReference type="InterPro" id="IPR013342">
    <property type="entry name" value="Mandelate_racemase_C"/>
</dbReference>
<keyword evidence="3 6" id="KW-0460">Magnesium</keyword>
<evidence type="ECO:0000256" key="7">
    <source>
        <dbReference type="RuleBase" id="RU366006"/>
    </source>
</evidence>
<comment type="similarity">
    <text evidence="1 7">Belongs to the mandelate racemase/muconate lactonizing enzyme family.</text>
</comment>
<keyword evidence="10" id="KW-1185">Reference proteome</keyword>
<dbReference type="InterPro" id="IPR034603">
    <property type="entry name" value="Dipeptide_epimerase"/>
</dbReference>
<dbReference type="SUPFAM" id="SSF54826">
    <property type="entry name" value="Enolase N-terminal domain-like"/>
    <property type="match status" value="1"/>
</dbReference>
<sequence>MKLILHEYDLKLKHRFSIAHDSRDIQKSLILELRDGQFSGFGEATASKYYGYSIEEMRAILEVNREQIESYQYQSPEEFWVDMSTEMSVNSFAQSALDVAVNDLYAKSKGVSLSKLWGEESSHNLVSNYTIGIDTIEKMAQKLEEFPWPSYKIKLGTKEDIAIIKELRKLTDAKFRVDANCGWGVEETLINAREMIGLGVEFIEQPLVADDWLGMKTLYEKSPLPIIADESIVGEGDIERCYGFFHGVNIKLMKCGGLTPARRMISKAKSYGMKVMVGCMTESSVGISAIAQLLPLLDYVDMDGFLLLESEIADGVRLANNTIVVPDSAGIGVSSLIS</sequence>
<evidence type="ECO:0000256" key="1">
    <source>
        <dbReference type="ARBA" id="ARBA00008031"/>
    </source>
</evidence>
<dbReference type="InterPro" id="IPR036849">
    <property type="entry name" value="Enolase-like_C_sf"/>
</dbReference>
<keyword evidence="2 6" id="KW-0479">Metal-binding</keyword>
<dbReference type="Pfam" id="PF13378">
    <property type="entry name" value="MR_MLE_C"/>
    <property type="match status" value="1"/>
</dbReference>
<evidence type="ECO:0000259" key="8">
    <source>
        <dbReference type="SMART" id="SM00922"/>
    </source>
</evidence>
<evidence type="ECO:0000256" key="6">
    <source>
        <dbReference type="PIRSR" id="PIRSR634603-3"/>
    </source>
</evidence>
<evidence type="ECO:0000313" key="9">
    <source>
        <dbReference type="EMBL" id="SHK14555.1"/>
    </source>
</evidence>
<dbReference type="InterPro" id="IPR034593">
    <property type="entry name" value="DgoD-like"/>
</dbReference>
<feature type="domain" description="Mandelate racemase/muconate lactonizing enzyme C-terminal" evidence="8">
    <location>
        <begin position="136"/>
        <end position="225"/>
    </location>
</feature>
<evidence type="ECO:0000256" key="5">
    <source>
        <dbReference type="PIRSR" id="PIRSR634603-1"/>
    </source>
</evidence>
<dbReference type="AlphaFoldDB" id="A0A1M6Q2V6"/>
<evidence type="ECO:0000256" key="3">
    <source>
        <dbReference type="ARBA" id="ARBA00022842"/>
    </source>
</evidence>
<evidence type="ECO:0000256" key="4">
    <source>
        <dbReference type="ARBA" id="ARBA00023235"/>
    </source>
</evidence>
<feature type="binding site" evidence="6">
    <location>
        <position position="178"/>
    </location>
    <ligand>
        <name>Mg(2+)</name>
        <dbReference type="ChEBI" id="CHEBI:18420"/>
    </ligand>
</feature>
<dbReference type="EMBL" id="FRAA01000003">
    <property type="protein sequence ID" value="SHK14555.1"/>
    <property type="molecule type" value="Genomic_DNA"/>
</dbReference>
<dbReference type="RefSeq" id="WP_073122117.1">
    <property type="nucleotide sequence ID" value="NZ_FRAA01000003.1"/>
</dbReference>
<evidence type="ECO:0000256" key="2">
    <source>
        <dbReference type="ARBA" id="ARBA00022723"/>
    </source>
</evidence>
<dbReference type="GO" id="GO:0016855">
    <property type="term" value="F:racemase and epimerase activity, acting on amino acids and derivatives"/>
    <property type="evidence" value="ECO:0007669"/>
    <property type="project" value="UniProtKB-UniRule"/>
</dbReference>
<dbReference type="PANTHER" id="PTHR48080:SF3">
    <property type="entry name" value="ENOLASE SUPERFAMILY MEMBER DDB_G0284701"/>
    <property type="match status" value="1"/>
</dbReference>
<organism evidence="9 10">
    <name type="scientific">Reichenbachiella agariperforans</name>
    <dbReference type="NCBI Taxonomy" id="156994"/>
    <lineage>
        <taxon>Bacteria</taxon>
        <taxon>Pseudomonadati</taxon>
        <taxon>Bacteroidota</taxon>
        <taxon>Cytophagia</taxon>
        <taxon>Cytophagales</taxon>
        <taxon>Reichenbachiellaceae</taxon>
        <taxon>Reichenbachiella</taxon>
    </lineage>
</organism>
<feature type="active site" description="Proton acceptor; specific for (R)-substrate epimerization" evidence="5">
    <location>
        <position position="154"/>
    </location>
</feature>
<evidence type="ECO:0000313" key="10">
    <source>
        <dbReference type="Proteomes" id="UP000184474"/>
    </source>
</evidence>
<keyword evidence="4 7" id="KW-0413">Isomerase</keyword>
<name>A0A1M6Q2V6_REIAG</name>
<comment type="cofactor">
    <cofactor evidence="6 7">
        <name>Mg(2+)</name>
        <dbReference type="ChEBI" id="CHEBI:18420"/>
    </cofactor>
    <text evidence="6 7">Binds 1 Mg(2+) ion per subunit.</text>
</comment>
<dbReference type="STRING" id="156994.SAMN04488028_103150"/>
<dbReference type="Gene3D" id="3.20.20.120">
    <property type="entry name" value="Enolase-like C-terminal domain"/>
    <property type="match status" value="1"/>
</dbReference>
<dbReference type="InterPro" id="IPR029065">
    <property type="entry name" value="Enolase_C-like"/>
</dbReference>
<dbReference type="InterPro" id="IPR029017">
    <property type="entry name" value="Enolase-like_N"/>
</dbReference>
<dbReference type="InterPro" id="IPR013341">
    <property type="entry name" value="Mandelate_racemase_N_dom"/>
</dbReference>
<dbReference type="SUPFAM" id="SSF51604">
    <property type="entry name" value="Enolase C-terminal domain-like"/>
    <property type="match status" value="1"/>
</dbReference>
<accession>A0A1M6Q2V6</accession>
<dbReference type="Gene3D" id="3.30.390.10">
    <property type="entry name" value="Enolase-like, N-terminal domain"/>
    <property type="match status" value="1"/>
</dbReference>
<protein>
    <recommendedName>
        <fullName evidence="7">Dipeptide epimerase</fullName>
        <ecNumber evidence="7">5.1.1.-</ecNumber>
    </recommendedName>
</protein>
<proteinExistence type="inferred from homology"/>
<dbReference type="PANTHER" id="PTHR48080">
    <property type="entry name" value="D-GALACTONATE DEHYDRATASE-RELATED"/>
    <property type="match status" value="1"/>
</dbReference>
<dbReference type="GO" id="GO:0000287">
    <property type="term" value="F:magnesium ion binding"/>
    <property type="evidence" value="ECO:0007669"/>
    <property type="project" value="UniProtKB-ARBA"/>
</dbReference>
<feature type="binding site" evidence="6">
    <location>
        <position position="229"/>
    </location>
    <ligand>
        <name>Mg(2+)</name>
        <dbReference type="ChEBI" id="CHEBI:18420"/>
    </ligand>
</feature>
<reference evidence="10" key="1">
    <citation type="submission" date="2016-11" db="EMBL/GenBank/DDBJ databases">
        <authorList>
            <person name="Varghese N."/>
            <person name="Submissions S."/>
        </authorList>
    </citation>
    <scope>NUCLEOTIDE SEQUENCE [LARGE SCALE GENOMIC DNA]</scope>
    <source>
        <strain evidence="10">DSM 26134</strain>
    </source>
</reference>
<dbReference type="EC" id="5.1.1.-" evidence="7"/>